<dbReference type="InterPro" id="IPR039853">
    <property type="entry name" value="Pinin"/>
</dbReference>
<evidence type="ECO:0000256" key="4">
    <source>
        <dbReference type="ARBA" id="ARBA00023015"/>
    </source>
</evidence>
<evidence type="ECO:0000256" key="8">
    <source>
        <dbReference type="SAM" id="Coils"/>
    </source>
</evidence>
<evidence type="ECO:0000259" key="9">
    <source>
        <dbReference type="Pfam" id="PF04696"/>
    </source>
</evidence>
<sequence>MKPNGSNDKTADTDLTLRNRRLVKNLVIGTLKRFENEERAARNNVKAQMDKHQEIEKKLEIEKRKYRMENQEKLRATTVHENRLRFEDVESTRKRAINKVEENERHMRLLKKFIQTDTKPTIFYLPAQHSDKTKELLKQCANKIDRLIVRRREELRSDSDSDGFSEKKRLKSEYTVVENRKSG</sequence>
<keyword evidence="6" id="KW-0508">mRNA splicing</keyword>
<dbReference type="GO" id="GO:0006397">
    <property type="term" value="P:mRNA processing"/>
    <property type="evidence" value="ECO:0007669"/>
    <property type="project" value="UniProtKB-KW"/>
</dbReference>
<keyword evidence="5" id="KW-0804">Transcription</keyword>
<dbReference type="GO" id="GO:0008380">
    <property type="term" value="P:RNA splicing"/>
    <property type="evidence" value="ECO:0007669"/>
    <property type="project" value="UniProtKB-KW"/>
</dbReference>
<dbReference type="Pfam" id="PF04696">
    <property type="entry name" value="Pinin_SDK_memA"/>
    <property type="match status" value="1"/>
</dbReference>
<comment type="similarity">
    <text evidence="2">Belongs to the pinin family.</text>
</comment>
<accession>A0AAD4NCP8</accession>
<keyword evidence="7" id="KW-0539">Nucleus</keyword>
<dbReference type="EMBL" id="JAKKPZ010000002">
    <property type="protein sequence ID" value="KAI1725828.1"/>
    <property type="molecule type" value="Genomic_DNA"/>
</dbReference>
<dbReference type="InterPro" id="IPR006786">
    <property type="entry name" value="Pinin_SDK_MemA"/>
</dbReference>
<dbReference type="GO" id="GO:0071013">
    <property type="term" value="C:catalytic step 2 spliceosome"/>
    <property type="evidence" value="ECO:0007669"/>
    <property type="project" value="TreeGrafter"/>
</dbReference>
<organism evidence="10 11">
    <name type="scientific">Ditylenchus destructor</name>
    <dbReference type="NCBI Taxonomy" id="166010"/>
    <lineage>
        <taxon>Eukaryota</taxon>
        <taxon>Metazoa</taxon>
        <taxon>Ecdysozoa</taxon>
        <taxon>Nematoda</taxon>
        <taxon>Chromadorea</taxon>
        <taxon>Rhabditida</taxon>
        <taxon>Tylenchina</taxon>
        <taxon>Tylenchomorpha</taxon>
        <taxon>Sphaerularioidea</taxon>
        <taxon>Anguinidae</taxon>
        <taxon>Anguininae</taxon>
        <taxon>Ditylenchus</taxon>
    </lineage>
</organism>
<keyword evidence="8" id="KW-0175">Coiled coil</keyword>
<keyword evidence="3" id="KW-0507">mRNA processing</keyword>
<keyword evidence="11" id="KW-1185">Reference proteome</keyword>
<evidence type="ECO:0000256" key="6">
    <source>
        <dbReference type="ARBA" id="ARBA00023187"/>
    </source>
</evidence>
<proteinExistence type="inferred from homology"/>
<name>A0AAD4NCP8_9BILA</name>
<gene>
    <name evidence="10" type="ORF">DdX_02510</name>
</gene>
<reference evidence="10" key="1">
    <citation type="submission" date="2022-01" db="EMBL/GenBank/DDBJ databases">
        <title>Genome Sequence Resource for Two Populations of Ditylenchus destructor, the Migratory Endoparasitic Phytonematode.</title>
        <authorList>
            <person name="Zhang H."/>
            <person name="Lin R."/>
            <person name="Xie B."/>
        </authorList>
    </citation>
    <scope>NUCLEOTIDE SEQUENCE</scope>
    <source>
        <strain evidence="10">BazhouSP</strain>
    </source>
</reference>
<evidence type="ECO:0000256" key="7">
    <source>
        <dbReference type="ARBA" id="ARBA00023242"/>
    </source>
</evidence>
<comment type="caution">
    <text evidence="10">The sequence shown here is derived from an EMBL/GenBank/DDBJ whole genome shotgun (WGS) entry which is preliminary data.</text>
</comment>
<protein>
    <submittedName>
        <fullName evidence="10">Pinin/SDK/memA/ protein conserved region domain-containing protein</fullName>
    </submittedName>
</protein>
<evidence type="ECO:0000256" key="1">
    <source>
        <dbReference type="ARBA" id="ARBA00004123"/>
    </source>
</evidence>
<dbReference type="Proteomes" id="UP001201812">
    <property type="component" value="Unassembled WGS sequence"/>
</dbReference>
<evidence type="ECO:0000313" key="10">
    <source>
        <dbReference type="EMBL" id="KAI1725828.1"/>
    </source>
</evidence>
<evidence type="ECO:0000256" key="5">
    <source>
        <dbReference type="ARBA" id="ARBA00023163"/>
    </source>
</evidence>
<evidence type="ECO:0000256" key="2">
    <source>
        <dbReference type="ARBA" id="ARBA00010386"/>
    </source>
</evidence>
<dbReference type="PANTHER" id="PTHR12707">
    <property type="entry name" value="PINN"/>
    <property type="match status" value="1"/>
</dbReference>
<keyword evidence="4" id="KW-0805">Transcription regulation</keyword>
<evidence type="ECO:0000313" key="11">
    <source>
        <dbReference type="Proteomes" id="UP001201812"/>
    </source>
</evidence>
<feature type="coiled-coil region" evidence="8">
    <location>
        <begin position="31"/>
        <end position="72"/>
    </location>
</feature>
<feature type="domain" description="Pinin/SDK/MemA protein" evidence="9">
    <location>
        <begin position="18"/>
        <end position="139"/>
    </location>
</feature>
<evidence type="ECO:0000256" key="3">
    <source>
        <dbReference type="ARBA" id="ARBA00022664"/>
    </source>
</evidence>
<dbReference type="PANTHER" id="PTHR12707:SF0">
    <property type="entry name" value="PININ"/>
    <property type="match status" value="1"/>
</dbReference>
<comment type="subcellular location">
    <subcellularLocation>
        <location evidence="1">Nucleus</location>
    </subcellularLocation>
</comment>
<dbReference type="AlphaFoldDB" id="A0AAD4NCP8"/>